<evidence type="ECO:0000259" key="2">
    <source>
        <dbReference type="Pfam" id="PF20434"/>
    </source>
</evidence>
<dbReference type="SUPFAM" id="SSF53474">
    <property type="entry name" value="alpha/beta-Hydrolases"/>
    <property type="match status" value="1"/>
</dbReference>
<accession>A0ABS9DSE9</accession>
<keyword evidence="1 3" id="KW-0378">Hydrolase</keyword>
<protein>
    <submittedName>
        <fullName evidence="3">Alpha/beta hydrolase</fullName>
    </submittedName>
</protein>
<feature type="domain" description="BD-FAE-like" evidence="2">
    <location>
        <begin position="36"/>
        <end position="223"/>
    </location>
</feature>
<dbReference type="EMBL" id="JAKGBZ010000003">
    <property type="protein sequence ID" value="MCF3945653.1"/>
    <property type="molecule type" value="Genomic_DNA"/>
</dbReference>
<comment type="caution">
    <text evidence="3">The sequence shown here is derived from an EMBL/GenBank/DDBJ whole genome shotgun (WGS) entry which is preliminary data.</text>
</comment>
<dbReference type="InterPro" id="IPR049492">
    <property type="entry name" value="BD-FAE-like_dom"/>
</dbReference>
<dbReference type="RefSeq" id="WP_235702890.1">
    <property type="nucleotide sequence ID" value="NZ_JAKGBZ010000003.1"/>
</dbReference>
<name>A0ABS9DSE9_9PROT</name>
<evidence type="ECO:0000313" key="4">
    <source>
        <dbReference type="Proteomes" id="UP001521209"/>
    </source>
</evidence>
<keyword evidence="4" id="KW-1185">Reference proteome</keyword>
<dbReference type="InterPro" id="IPR050300">
    <property type="entry name" value="GDXG_lipolytic_enzyme"/>
</dbReference>
<dbReference type="PANTHER" id="PTHR48081">
    <property type="entry name" value="AB HYDROLASE SUPERFAMILY PROTEIN C4A8.06C"/>
    <property type="match status" value="1"/>
</dbReference>
<dbReference type="Pfam" id="PF20434">
    <property type="entry name" value="BD-FAE"/>
    <property type="match status" value="1"/>
</dbReference>
<evidence type="ECO:0000256" key="1">
    <source>
        <dbReference type="ARBA" id="ARBA00022801"/>
    </source>
</evidence>
<sequence length="291" mass="31175">MIGLPSRIDLLNAIAPRYGTSVVRGLAYGPDPRHLLDIYRPTRQRQALPVVVFFYGGAWQSGERSEYRFVGAALARLGLIVAIADYRLYPAVRYPAFIQDAARATAWIARDIDGYGGDPRAIFIAGHSAGAYLALMLALAPAYLAEAGYDRASLAGAIGLAGPYDFLPLTRPAYQKIFAPEPDLANTQPVTHADSSAPPCLLLTGAKDRRVSPANTAQLAERLRAAGATVDTRIYPGLGHTRILLSVLAWPGLSAPVPADIAGFIARTLDSEARVDRLAQRRDMAGRANPG</sequence>
<gene>
    <name evidence="3" type="ORF">L2A60_03005</name>
</gene>
<organism evidence="3 4">
    <name type="scientific">Acidiphilium iwatense</name>
    <dbReference type="NCBI Taxonomy" id="768198"/>
    <lineage>
        <taxon>Bacteria</taxon>
        <taxon>Pseudomonadati</taxon>
        <taxon>Pseudomonadota</taxon>
        <taxon>Alphaproteobacteria</taxon>
        <taxon>Acetobacterales</taxon>
        <taxon>Acidocellaceae</taxon>
        <taxon>Acidiphilium</taxon>
    </lineage>
</organism>
<dbReference type="Gene3D" id="3.40.50.1820">
    <property type="entry name" value="alpha/beta hydrolase"/>
    <property type="match status" value="1"/>
</dbReference>
<dbReference type="InterPro" id="IPR029058">
    <property type="entry name" value="AB_hydrolase_fold"/>
</dbReference>
<dbReference type="GO" id="GO:0016787">
    <property type="term" value="F:hydrolase activity"/>
    <property type="evidence" value="ECO:0007669"/>
    <property type="project" value="UniProtKB-KW"/>
</dbReference>
<dbReference type="PANTHER" id="PTHR48081:SF9">
    <property type="entry name" value="CARBOXYLESTERASE"/>
    <property type="match status" value="1"/>
</dbReference>
<proteinExistence type="predicted"/>
<reference evidence="3 4" key="1">
    <citation type="submission" date="2022-01" db="EMBL/GenBank/DDBJ databases">
        <authorList>
            <person name="Won M."/>
            <person name="Kim S.-J."/>
            <person name="Kwon S.-W."/>
        </authorList>
    </citation>
    <scope>NUCLEOTIDE SEQUENCE [LARGE SCALE GENOMIC DNA]</scope>
    <source>
        <strain evidence="3 4">KCTC 23505</strain>
    </source>
</reference>
<evidence type="ECO:0000313" key="3">
    <source>
        <dbReference type="EMBL" id="MCF3945653.1"/>
    </source>
</evidence>
<dbReference type="Proteomes" id="UP001521209">
    <property type="component" value="Unassembled WGS sequence"/>
</dbReference>